<dbReference type="InterPro" id="IPR009609">
    <property type="entry name" value="Phosphonate_metab_PhnG"/>
</dbReference>
<evidence type="ECO:0000313" key="2">
    <source>
        <dbReference type="Proteomes" id="UP001300871"/>
    </source>
</evidence>
<dbReference type="GeneID" id="57967789"/>
<dbReference type="GO" id="GO:0019634">
    <property type="term" value="P:organic phosphonate metabolic process"/>
    <property type="evidence" value="ECO:0007669"/>
    <property type="project" value="InterPro"/>
</dbReference>
<proteinExistence type="predicted"/>
<dbReference type="GO" id="GO:0016829">
    <property type="term" value="F:lyase activity"/>
    <property type="evidence" value="ECO:0007669"/>
    <property type="project" value="UniProtKB-KW"/>
</dbReference>
<dbReference type="EMBL" id="JAQLGM010000024">
    <property type="protein sequence ID" value="MDB2000715.1"/>
    <property type="molecule type" value="Genomic_DNA"/>
</dbReference>
<dbReference type="GO" id="GO:0015716">
    <property type="term" value="P:organic phosphonate transport"/>
    <property type="evidence" value="ECO:0007669"/>
    <property type="project" value="InterPro"/>
</dbReference>
<protein>
    <submittedName>
        <fullName evidence="1">Phosphonate C-P lyase system protein PhnG</fullName>
    </submittedName>
</protein>
<dbReference type="Proteomes" id="UP001300871">
    <property type="component" value="Unassembled WGS sequence"/>
</dbReference>
<dbReference type="RefSeq" id="WP_150027188.1">
    <property type="nucleotide sequence ID" value="NZ_JABFCJ010000045.1"/>
</dbReference>
<dbReference type="AlphaFoldDB" id="A0AAW6AV91"/>
<comment type="caution">
    <text evidence="1">The sequence shown here is derived from an EMBL/GenBank/DDBJ whole genome shotgun (WGS) entry which is preliminary data.</text>
</comment>
<dbReference type="Pfam" id="PF06754">
    <property type="entry name" value="PhnG"/>
    <property type="match status" value="1"/>
</dbReference>
<keyword evidence="1" id="KW-0456">Lyase</keyword>
<sequence>MDKKEFSRILLRASRKEVIGMAEEAENNHRVTLLKEPAKTMVMLRVKEPVKQSIFYLGEMLASHCVVEVDGVQGAAVMAGDDFEKVRCAAILDAVHTGRMKEAKELEGKIRRLGRKQQKKRETEAAVIRGTKVDFHVMEDGNGHEA</sequence>
<gene>
    <name evidence="1" type="primary">phnG</name>
    <name evidence="1" type="ORF">PM006_10935</name>
</gene>
<dbReference type="NCBIfam" id="TIGR03293">
    <property type="entry name" value="PhnG_redo"/>
    <property type="match status" value="1"/>
</dbReference>
<name>A0AAW6AV91_CLOSY</name>
<organism evidence="1 2">
    <name type="scientific">Clostridium symbiosum</name>
    <name type="common">Bacteroides symbiosus</name>
    <dbReference type="NCBI Taxonomy" id="1512"/>
    <lineage>
        <taxon>Bacteria</taxon>
        <taxon>Bacillati</taxon>
        <taxon>Bacillota</taxon>
        <taxon>Clostridia</taxon>
        <taxon>Lachnospirales</taxon>
        <taxon>Lachnospiraceae</taxon>
        <taxon>Otoolea</taxon>
    </lineage>
</organism>
<accession>A0AAW6AV91</accession>
<reference evidence="1" key="1">
    <citation type="submission" date="2023-01" db="EMBL/GenBank/DDBJ databases">
        <title>Human gut microbiome strain richness.</title>
        <authorList>
            <person name="Chen-Liaw A."/>
        </authorList>
    </citation>
    <scope>NUCLEOTIDE SEQUENCE</scope>
    <source>
        <strain evidence="1">B1_m1001713B170214d0_201011</strain>
    </source>
</reference>
<evidence type="ECO:0000313" key="1">
    <source>
        <dbReference type="EMBL" id="MDB2000715.1"/>
    </source>
</evidence>